<evidence type="ECO:0000259" key="3">
    <source>
        <dbReference type="PROSITE" id="PS50983"/>
    </source>
</evidence>
<dbReference type="PANTHER" id="PTHR30535:SF36">
    <property type="entry name" value="HIGH-AFFINITY HEME UPTAKE SYSTEM PROTEIN ISDE"/>
    <property type="match status" value="1"/>
</dbReference>
<reference evidence="4" key="1">
    <citation type="submission" date="2020-10" db="EMBL/GenBank/DDBJ databases">
        <authorList>
            <person name="Gilroy R."/>
        </authorList>
    </citation>
    <scope>NUCLEOTIDE SEQUENCE</scope>
    <source>
        <strain evidence="4">ChiGjej1B1-24693</strain>
    </source>
</reference>
<accession>A0A9D1GW84</accession>
<proteinExistence type="inferred from homology"/>
<dbReference type="InterPro" id="IPR050902">
    <property type="entry name" value="ABC_Transporter_SBP"/>
</dbReference>
<dbReference type="Proteomes" id="UP000886842">
    <property type="component" value="Unassembled WGS sequence"/>
</dbReference>
<dbReference type="SUPFAM" id="SSF53807">
    <property type="entry name" value="Helical backbone' metal receptor"/>
    <property type="match status" value="1"/>
</dbReference>
<dbReference type="AlphaFoldDB" id="A0A9D1GW84"/>
<sequence>MLTACSNADPAPEPTPTAPASEASESAGVDTAAREAAVAELRSTLPDEAPEKVVVMSVPLAEIIDSLGVVPAGVPTSESPLPASLDDVPRMGTVIAPDVEKIAELEPDLILGPASIKDSLEKHLSATELDTAYVPTDSLDDLIHTTLAFGELFGKTAEAEALVAQVDEARASAGDASDVKVLILFGQSEEFSVLNENTFAGGLAADLGATNVATELGLEESYSPLSLEQVIMADPDVILFLGSRPPTCWQRSAARAVEDPSPWWAGSWRR</sequence>
<dbReference type="PANTHER" id="PTHR30535">
    <property type="entry name" value="VITAMIN B12-BINDING PROTEIN"/>
    <property type="match status" value="1"/>
</dbReference>
<comment type="caution">
    <text evidence="4">The sequence shown here is derived from an EMBL/GenBank/DDBJ whole genome shotgun (WGS) entry which is preliminary data.</text>
</comment>
<dbReference type="Gene3D" id="3.40.50.1980">
    <property type="entry name" value="Nitrogenase molybdenum iron protein domain"/>
    <property type="match status" value="2"/>
</dbReference>
<name>A0A9D1GW84_9ACTN</name>
<feature type="region of interest" description="Disordered" evidence="2">
    <location>
        <begin position="1"/>
        <end position="31"/>
    </location>
</feature>
<gene>
    <name evidence="4" type="ORF">IAA98_02100</name>
</gene>
<dbReference type="PROSITE" id="PS50983">
    <property type="entry name" value="FE_B12_PBP"/>
    <property type="match status" value="1"/>
</dbReference>
<feature type="domain" description="Fe/B12 periplasmic-binding" evidence="3">
    <location>
        <begin position="52"/>
        <end position="270"/>
    </location>
</feature>
<dbReference type="InterPro" id="IPR002491">
    <property type="entry name" value="ABC_transptr_periplasmic_BD"/>
</dbReference>
<dbReference type="GO" id="GO:0071281">
    <property type="term" value="P:cellular response to iron ion"/>
    <property type="evidence" value="ECO:0007669"/>
    <property type="project" value="TreeGrafter"/>
</dbReference>
<evidence type="ECO:0000256" key="2">
    <source>
        <dbReference type="SAM" id="MobiDB-lite"/>
    </source>
</evidence>
<feature type="compositionally biased region" description="Low complexity" evidence="2">
    <location>
        <begin position="18"/>
        <end position="27"/>
    </location>
</feature>
<reference evidence="4" key="2">
    <citation type="journal article" date="2021" name="PeerJ">
        <title>Extensive microbial diversity within the chicken gut microbiome revealed by metagenomics and culture.</title>
        <authorList>
            <person name="Gilroy R."/>
            <person name="Ravi A."/>
            <person name="Getino M."/>
            <person name="Pursley I."/>
            <person name="Horton D.L."/>
            <person name="Alikhan N.F."/>
            <person name="Baker D."/>
            <person name="Gharbi K."/>
            <person name="Hall N."/>
            <person name="Watson M."/>
            <person name="Adriaenssens E.M."/>
            <person name="Foster-Nyarko E."/>
            <person name="Jarju S."/>
            <person name="Secka A."/>
            <person name="Antonio M."/>
            <person name="Oren A."/>
            <person name="Chaudhuri R.R."/>
            <person name="La Ragione R."/>
            <person name="Hildebrand F."/>
            <person name="Pallen M.J."/>
        </authorList>
    </citation>
    <scope>NUCLEOTIDE SEQUENCE</scope>
    <source>
        <strain evidence="4">ChiGjej1B1-24693</strain>
    </source>
</reference>
<dbReference type="EMBL" id="DVLP01000060">
    <property type="protein sequence ID" value="HIT74362.1"/>
    <property type="molecule type" value="Genomic_DNA"/>
</dbReference>
<comment type="similarity">
    <text evidence="1">Belongs to the bacterial solute-binding protein 8 family.</text>
</comment>
<evidence type="ECO:0000313" key="4">
    <source>
        <dbReference type="EMBL" id="HIT74362.1"/>
    </source>
</evidence>
<dbReference type="Pfam" id="PF01497">
    <property type="entry name" value="Peripla_BP_2"/>
    <property type="match status" value="1"/>
</dbReference>
<protein>
    <submittedName>
        <fullName evidence="4">ABC transporter substrate-binding protein</fullName>
    </submittedName>
</protein>
<evidence type="ECO:0000256" key="1">
    <source>
        <dbReference type="ARBA" id="ARBA00008814"/>
    </source>
</evidence>
<organism evidence="4 5">
    <name type="scientific">Candidatus Avipropionibacterium avicola</name>
    <dbReference type="NCBI Taxonomy" id="2840701"/>
    <lineage>
        <taxon>Bacteria</taxon>
        <taxon>Bacillati</taxon>
        <taxon>Actinomycetota</taxon>
        <taxon>Actinomycetes</taxon>
        <taxon>Propionibacteriales</taxon>
        <taxon>Propionibacteriaceae</taxon>
        <taxon>Propionibacteriaceae incertae sedis</taxon>
        <taxon>Candidatus Avipropionibacterium</taxon>
    </lineage>
</organism>
<evidence type="ECO:0000313" key="5">
    <source>
        <dbReference type="Proteomes" id="UP000886842"/>
    </source>
</evidence>